<gene>
    <name evidence="2" type="ORF">C4886_10125</name>
</gene>
<evidence type="ECO:0000313" key="2">
    <source>
        <dbReference type="EMBL" id="RCH43529.1"/>
    </source>
</evidence>
<accession>A0A367G0T5</accession>
<protein>
    <submittedName>
        <fullName evidence="2">Polysaccharide pyruvyl transferase family protein</fullName>
    </submittedName>
</protein>
<dbReference type="Pfam" id="PF04230">
    <property type="entry name" value="PS_pyruv_trans"/>
    <property type="match status" value="1"/>
</dbReference>
<organism evidence="2 3">
    <name type="scientific">Blautia obeum</name>
    <dbReference type="NCBI Taxonomy" id="40520"/>
    <lineage>
        <taxon>Bacteria</taxon>
        <taxon>Bacillati</taxon>
        <taxon>Bacillota</taxon>
        <taxon>Clostridia</taxon>
        <taxon>Lachnospirales</taxon>
        <taxon>Lachnospiraceae</taxon>
        <taxon>Blautia</taxon>
    </lineage>
</organism>
<evidence type="ECO:0000313" key="3">
    <source>
        <dbReference type="Proteomes" id="UP000253208"/>
    </source>
</evidence>
<dbReference type="GO" id="GO:0016740">
    <property type="term" value="F:transferase activity"/>
    <property type="evidence" value="ECO:0007669"/>
    <property type="project" value="UniProtKB-KW"/>
</dbReference>
<keyword evidence="2" id="KW-0808">Transferase</keyword>
<dbReference type="Proteomes" id="UP000253208">
    <property type="component" value="Unassembled WGS sequence"/>
</dbReference>
<dbReference type="AlphaFoldDB" id="A0A367G0T5"/>
<proteinExistence type="predicted"/>
<feature type="domain" description="Polysaccharide pyruvyl transferase" evidence="1">
    <location>
        <begin position="22"/>
        <end position="313"/>
    </location>
</feature>
<dbReference type="EMBL" id="PSQG01000013">
    <property type="protein sequence ID" value="RCH43529.1"/>
    <property type="molecule type" value="Genomic_DNA"/>
</dbReference>
<sequence>MNCIEDGWMRKVGIMSMQRIANYGSFLQAYALKQLIEEVDCNVEFVDYHVGAPVITENADSKNKVVRKIEKGLETFRYRAPLAHKLSFIRYKQSFAQKYMPLLGITDEMNYNPTVDCLVIGSDEVFNCIQKNSNVGYSPELFGKNNHAKKLITYAASFGNTTLEKLEKYKKANEVGALLKKFDAISVRDANSGTIVEQLTGKEPVYNLDPVLTYDYMNCCDKIPQVQTNEKYLILYAYAGRISNDEADWIAAYAKKKNLKVYAIGGIQKCADRFVDCSPFEVLAYFRNAEEVITDTFHGSIFSVITHRPFTTLIRKSVGNSYGNEEKLSDLLKRLGLANRMTTKIEDTENINEKAIDYAKVDEQLKAHREVAKDYLRKNLEE</sequence>
<reference evidence="2 3" key="1">
    <citation type="submission" date="2018-02" db="EMBL/GenBank/DDBJ databases">
        <title>Complete genome sequencing of Faecalibacterium prausnitzii strains isolated from the human gut.</title>
        <authorList>
            <person name="Fitzgerald B.C."/>
            <person name="Shkoporov A.N."/>
            <person name="Ross P.R."/>
            <person name="Hill C."/>
        </authorList>
    </citation>
    <scope>NUCLEOTIDE SEQUENCE [LARGE SCALE GENOMIC DNA]</scope>
    <source>
        <strain evidence="2 3">APC942/31-1</strain>
    </source>
</reference>
<evidence type="ECO:0000259" key="1">
    <source>
        <dbReference type="Pfam" id="PF04230"/>
    </source>
</evidence>
<comment type="caution">
    <text evidence="2">The sequence shown here is derived from an EMBL/GenBank/DDBJ whole genome shotgun (WGS) entry which is preliminary data.</text>
</comment>
<name>A0A367G0T5_9FIRM</name>
<dbReference type="InterPro" id="IPR007345">
    <property type="entry name" value="Polysacch_pyruvyl_Trfase"/>
</dbReference>